<keyword evidence="11" id="KW-1185">Reference proteome</keyword>
<gene>
    <name evidence="10" type="ORF">CAY53_03505</name>
</gene>
<keyword evidence="6 9" id="KW-0560">Oxidoreductase</keyword>
<comment type="cofactor">
    <cofactor evidence="1 9">
        <name>FAD</name>
        <dbReference type="ChEBI" id="CHEBI:57692"/>
    </cofactor>
</comment>
<dbReference type="GO" id="GO:0071949">
    <property type="term" value="F:FAD binding"/>
    <property type="evidence" value="ECO:0007669"/>
    <property type="project" value="TreeGrafter"/>
</dbReference>
<comment type="similarity">
    <text evidence="3 9">Belongs to the methylenetetrahydrofolate reductase family.</text>
</comment>
<evidence type="ECO:0000313" key="10">
    <source>
        <dbReference type="EMBL" id="AVD70663.1"/>
    </source>
</evidence>
<protein>
    <recommendedName>
        <fullName evidence="9">Methylenetetrahydrofolate reductase</fullName>
    </recommendedName>
</protein>
<dbReference type="InterPro" id="IPR003171">
    <property type="entry name" value="Mehydrof_redctse-like"/>
</dbReference>
<dbReference type="GO" id="GO:0106312">
    <property type="term" value="F:methylenetetrahydrofolate reductase (NADH) activity"/>
    <property type="evidence" value="ECO:0007669"/>
    <property type="project" value="UniProtKB-EC"/>
</dbReference>
<dbReference type="AlphaFoldDB" id="A0A2L1GLW5"/>
<comment type="pathway">
    <text evidence="7">Amino-acid biosynthesis; L-methionine biosynthesis via de novo pathway.</text>
</comment>
<dbReference type="GO" id="GO:0005829">
    <property type="term" value="C:cytosol"/>
    <property type="evidence" value="ECO:0007669"/>
    <property type="project" value="TreeGrafter"/>
</dbReference>
<dbReference type="OrthoDB" id="9812555at2"/>
<evidence type="ECO:0000256" key="9">
    <source>
        <dbReference type="RuleBase" id="RU003862"/>
    </source>
</evidence>
<comment type="pathway">
    <text evidence="2 9">One-carbon metabolism; tetrahydrofolate interconversion.</text>
</comment>
<evidence type="ECO:0000256" key="2">
    <source>
        <dbReference type="ARBA" id="ARBA00004777"/>
    </source>
</evidence>
<dbReference type="PANTHER" id="PTHR45754:SF3">
    <property type="entry name" value="METHYLENETETRAHYDROFOLATE REDUCTASE (NADPH)"/>
    <property type="match status" value="1"/>
</dbReference>
<comment type="catalytic activity">
    <reaction evidence="8">
        <text>(6S)-5-methyl-5,6,7,8-tetrahydrofolate + NAD(+) = (6R)-5,10-methylene-5,6,7,8-tetrahydrofolate + NADH + H(+)</text>
        <dbReference type="Rhea" id="RHEA:19821"/>
        <dbReference type="ChEBI" id="CHEBI:15378"/>
        <dbReference type="ChEBI" id="CHEBI:15636"/>
        <dbReference type="ChEBI" id="CHEBI:18608"/>
        <dbReference type="ChEBI" id="CHEBI:57540"/>
        <dbReference type="ChEBI" id="CHEBI:57945"/>
        <dbReference type="EC" id="1.5.1.54"/>
    </reaction>
    <physiologicalReaction direction="right-to-left" evidence="8">
        <dbReference type="Rhea" id="RHEA:19823"/>
    </physiologicalReaction>
</comment>
<dbReference type="PANTHER" id="PTHR45754">
    <property type="entry name" value="METHYLENETETRAHYDROFOLATE REDUCTASE"/>
    <property type="match status" value="1"/>
</dbReference>
<evidence type="ECO:0000313" key="11">
    <source>
        <dbReference type="Proteomes" id="UP000239867"/>
    </source>
</evidence>
<evidence type="ECO:0000256" key="3">
    <source>
        <dbReference type="ARBA" id="ARBA00006743"/>
    </source>
</evidence>
<dbReference type="CDD" id="cd00537">
    <property type="entry name" value="MTHFR"/>
    <property type="match status" value="1"/>
</dbReference>
<evidence type="ECO:0000256" key="6">
    <source>
        <dbReference type="ARBA" id="ARBA00023002"/>
    </source>
</evidence>
<keyword evidence="4 9" id="KW-0285">Flavoprotein</keyword>
<dbReference type="Proteomes" id="UP000239867">
    <property type="component" value="Chromosome"/>
</dbReference>
<accession>A0A2L1GLW5</accession>
<dbReference type="GO" id="GO:0009086">
    <property type="term" value="P:methionine biosynthetic process"/>
    <property type="evidence" value="ECO:0007669"/>
    <property type="project" value="TreeGrafter"/>
</dbReference>
<dbReference type="Pfam" id="PF02219">
    <property type="entry name" value="MTHFR"/>
    <property type="match status" value="1"/>
</dbReference>
<dbReference type="Gene3D" id="3.20.20.220">
    <property type="match status" value="1"/>
</dbReference>
<keyword evidence="5 9" id="KW-0274">FAD</keyword>
<evidence type="ECO:0000256" key="1">
    <source>
        <dbReference type="ARBA" id="ARBA00001974"/>
    </source>
</evidence>
<evidence type="ECO:0000256" key="8">
    <source>
        <dbReference type="ARBA" id="ARBA00048628"/>
    </source>
</evidence>
<evidence type="ECO:0000256" key="7">
    <source>
        <dbReference type="ARBA" id="ARBA00034478"/>
    </source>
</evidence>
<name>A0A2L1GLW5_9BACT</name>
<dbReference type="KEGG" id="deo:CAY53_03505"/>
<sequence>MRIPEAIAQKRPFVSLEFFPPKKREDWPAFLQTARELAGLKPLFVSVTYGAGGSSRSNTLEICRLLAERCGFTVMPHLTGVLASPESIDRFLDEIKAIGIDNVLALRGDRPAAFTGADEELFAAFPHAADLIRHIREHSPGLAVGTAAFPEGHAEARSFSSDLKVMRDKFQSGADFGITQLFFDNRSYFDYVERLGELGVTAPVIPGILPVRSLASLRFTLKLCNARVPGSLINELLDAEEREGPKAAFEVGIAHARSQVRELFERGAPGVHLYTLNRADMCTRLLDGLL</sequence>
<dbReference type="RefSeq" id="WP_104935957.1">
    <property type="nucleotide sequence ID" value="NZ_CP021255.1"/>
</dbReference>
<dbReference type="EMBL" id="CP021255">
    <property type="protein sequence ID" value="AVD70663.1"/>
    <property type="molecule type" value="Genomic_DNA"/>
</dbReference>
<evidence type="ECO:0000256" key="5">
    <source>
        <dbReference type="ARBA" id="ARBA00022827"/>
    </source>
</evidence>
<dbReference type="InterPro" id="IPR029041">
    <property type="entry name" value="FAD-linked_oxidoreductase-like"/>
</dbReference>
<proteinExistence type="inferred from homology"/>
<organism evidence="10 11">
    <name type="scientific">Desulfobulbus oralis</name>
    <dbReference type="NCBI Taxonomy" id="1986146"/>
    <lineage>
        <taxon>Bacteria</taxon>
        <taxon>Pseudomonadati</taxon>
        <taxon>Thermodesulfobacteriota</taxon>
        <taxon>Desulfobulbia</taxon>
        <taxon>Desulfobulbales</taxon>
        <taxon>Desulfobulbaceae</taxon>
        <taxon>Desulfobulbus</taxon>
    </lineage>
</organism>
<evidence type="ECO:0000256" key="4">
    <source>
        <dbReference type="ARBA" id="ARBA00022630"/>
    </source>
</evidence>
<dbReference type="SUPFAM" id="SSF51730">
    <property type="entry name" value="FAD-linked oxidoreductase"/>
    <property type="match status" value="1"/>
</dbReference>
<dbReference type="UniPathway" id="UPA00193"/>
<dbReference type="GO" id="GO:0035999">
    <property type="term" value="P:tetrahydrofolate interconversion"/>
    <property type="evidence" value="ECO:0007669"/>
    <property type="project" value="UniProtKB-UniPathway"/>
</dbReference>
<reference evidence="10 11" key="1">
    <citation type="journal article" date="2018" name="MBio">
        <title>Insights into the evolution of host association through the isolation and characterization of a novel human periodontal pathobiont, Desulfobulbus oralis.</title>
        <authorList>
            <person name="Cross K.L."/>
            <person name="Chirania P."/>
            <person name="Xiong W."/>
            <person name="Beall C.J."/>
            <person name="Elkins J.G."/>
            <person name="Giannone R.J."/>
            <person name="Griffen A.L."/>
            <person name="Guss A.M."/>
            <person name="Hettich R.L."/>
            <person name="Joshi S.S."/>
            <person name="Mokrzan E.M."/>
            <person name="Martin R.K."/>
            <person name="Zhulin I.B."/>
            <person name="Leys E.J."/>
            <person name="Podar M."/>
        </authorList>
    </citation>
    <scope>NUCLEOTIDE SEQUENCE [LARGE SCALE GENOMIC DNA]</scope>
    <source>
        <strain evidence="10 11">ORNL</strain>
    </source>
</reference>